<dbReference type="Pfam" id="PF08919">
    <property type="entry name" value="F_actin_bind"/>
    <property type="match status" value="1"/>
</dbReference>
<feature type="compositionally biased region" description="Pro residues" evidence="1">
    <location>
        <begin position="41"/>
        <end position="67"/>
    </location>
</feature>
<feature type="compositionally biased region" description="Polar residues" evidence="1">
    <location>
        <begin position="80"/>
        <end position="89"/>
    </location>
</feature>
<dbReference type="EMBL" id="JAODUO010000476">
    <property type="protein sequence ID" value="KAK2179711.1"/>
    <property type="molecule type" value="Genomic_DNA"/>
</dbReference>
<evidence type="ECO:0000259" key="2">
    <source>
        <dbReference type="SMART" id="SM00808"/>
    </source>
</evidence>
<sequence length="873" mass="94223">MFQNSSISDEVQKELDRNTSEGELPPPPPTLLTGIKKTDPPDPPPAITTVSTPPPVRAPPPRLPPEPAVRTKRAPIPPKRTSSFNQQSRDNNKLSLLPEPLLETETDFSSTAADNQDVDAANADIITGVVESIEKEFSFLNDVAMATNDLDDTTEQQKSRSSSSELLSSTPGTQSHNGSLERILQRRLMSSANTRERSPPGGMRALNSSGGEVAKTPDTDVSDVSVSSPAMPTPPGVSAAAPLTSLHELPESLPLSHLRDNLRKSQTYPRTETSSAGAALKGGAVTASVASLDTSNLEQVISRYGTMPKTARIGAYLASLEQAQPVKAGTTNQNGESPAVIDVSTATRQMPTPDIRRKVEEWRAGVEKSMEAEDTLIHQAEPVSQCVAFTKTASDIEHNGNQSHLFRSSSIHALSRTDFTGSAGRAPISTFLNRGKSDLSDTRYRSGSDHELCRNVNTRDATARTAEWANFRPKPAPRNLPPQQCVRHSPPLTIETSGGGGGDLKPTEDLGLKLTDHALHHQSSSSDEALLDQKSIKSGDSGIKCDERGFFARKFSPIVPKKPIVSSPPPPSQILHEESQLGVQSPTLSTRSRHRDNTLDHKTKPAECSPDTNSVFESGKKDLDTTTFERLSTRKPANVELQMHLQPTPPKHKPSGSPTPTTTCGMLETVKSKFGGFLRQRSTEGTKGVCSSGGANVDTQPEKDETIMPRSSGAAKPAHAGARAVLPGSKLFLPGSQAALVSPQQLSSRTSLHHVNIANKAAEKPDEGTEPVSKDAIVALSEKLRVRLEALGSTANKHTSVFLQLTDEVQDFYVACHSYVESLAPHAKFQFREMLVTLQTIAERLKTCTAKDYDRLTAELLRSLEDIKLTLKR</sequence>
<evidence type="ECO:0000256" key="1">
    <source>
        <dbReference type="SAM" id="MobiDB-lite"/>
    </source>
</evidence>
<comment type="caution">
    <text evidence="3">The sequence shown here is derived from an EMBL/GenBank/DDBJ whole genome shotgun (WGS) entry which is preliminary data.</text>
</comment>
<dbReference type="AlphaFoldDB" id="A0AAD9NT47"/>
<organism evidence="3 4">
    <name type="scientific">Ridgeia piscesae</name>
    <name type="common">Tubeworm</name>
    <dbReference type="NCBI Taxonomy" id="27915"/>
    <lineage>
        <taxon>Eukaryota</taxon>
        <taxon>Metazoa</taxon>
        <taxon>Spiralia</taxon>
        <taxon>Lophotrochozoa</taxon>
        <taxon>Annelida</taxon>
        <taxon>Polychaeta</taxon>
        <taxon>Sedentaria</taxon>
        <taxon>Canalipalpata</taxon>
        <taxon>Sabellida</taxon>
        <taxon>Siboglinidae</taxon>
        <taxon>Ridgeia</taxon>
    </lineage>
</organism>
<feature type="region of interest" description="Disordered" evidence="1">
    <location>
        <begin position="148"/>
        <end position="282"/>
    </location>
</feature>
<gene>
    <name evidence="3" type="ORF">NP493_476g02000</name>
</gene>
<dbReference type="SMART" id="SM00808">
    <property type="entry name" value="FABD"/>
    <property type="match status" value="1"/>
</dbReference>
<reference evidence="3" key="1">
    <citation type="journal article" date="2023" name="Mol. Biol. Evol.">
        <title>Third-Generation Sequencing Reveals the Adaptive Role of the Epigenome in Three Deep-Sea Polychaetes.</title>
        <authorList>
            <person name="Perez M."/>
            <person name="Aroh O."/>
            <person name="Sun Y."/>
            <person name="Lan Y."/>
            <person name="Juniper S.K."/>
            <person name="Young C.R."/>
            <person name="Angers B."/>
            <person name="Qian P.Y."/>
        </authorList>
    </citation>
    <scope>NUCLEOTIDE SEQUENCE</scope>
    <source>
        <strain evidence="3">R07B-5</strain>
    </source>
</reference>
<feature type="region of interest" description="Disordered" evidence="1">
    <location>
        <begin position="1"/>
        <end position="117"/>
    </location>
</feature>
<dbReference type="Proteomes" id="UP001209878">
    <property type="component" value="Unassembled WGS sequence"/>
</dbReference>
<evidence type="ECO:0000313" key="4">
    <source>
        <dbReference type="Proteomes" id="UP001209878"/>
    </source>
</evidence>
<feature type="compositionally biased region" description="Low complexity" evidence="1">
    <location>
        <begin position="159"/>
        <end position="169"/>
    </location>
</feature>
<dbReference type="GO" id="GO:0004715">
    <property type="term" value="F:non-membrane spanning protein tyrosine kinase activity"/>
    <property type="evidence" value="ECO:0007669"/>
    <property type="project" value="InterPro"/>
</dbReference>
<dbReference type="InterPro" id="IPR015015">
    <property type="entry name" value="F-actin-binding"/>
</dbReference>
<feature type="region of interest" description="Disordered" evidence="1">
    <location>
        <begin position="561"/>
        <end position="619"/>
    </location>
</feature>
<protein>
    <recommendedName>
        <fullName evidence="2">F-actin binding domain-containing protein</fullName>
    </recommendedName>
</protein>
<accession>A0AAD9NT47</accession>
<feature type="compositionally biased region" description="Polar residues" evidence="1">
    <location>
        <begin position="581"/>
        <end position="590"/>
    </location>
</feature>
<feature type="compositionally biased region" description="Basic and acidic residues" evidence="1">
    <location>
        <begin position="10"/>
        <end position="20"/>
    </location>
</feature>
<evidence type="ECO:0000313" key="3">
    <source>
        <dbReference type="EMBL" id="KAK2179711.1"/>
    </source>
</evidence>
<feature type="region of interest" description="Disordered" evidence="1">
    <location>
        <begin position="683"/>
        <end position="703"/>
    </location>
</feature>
<feature type="domain" description="F-actin binding" evidence="2">
    <location>
        <begin position="744"/>
        <end position="873"/>
    </location>
</feature>
<keyword evidence="4" id="KW-1185">Reference proteome</keyword>
<feature type="compositionally biased region" description="Basic and acidic residues" evidence="1">
    <location>
        <begin position="595"/>
        <end position="605"/>
    </location>
</feature>
<proteinExistence type="predicted"/>
<feature type="compositionally biased region" description="Low complexity" evidence="1">
    <location>
        <begin position="242"/>
        <end position="256"/>
    </location>
</feature>
<feature type="compositionally biased region" description="Polar residues" evidence="1">
    <location>
        <begin position="264"/>
        <end position="276"/>
    </location>
</feature>
<dbReference type="Gene3D" id="1.20.120.330">
    <property type="entry name" value="Nucleotidyltransferases domain 2"/>
    <property type="match status" value="1"/>
</dbReference>
<name>A0AAD9NT47_RIDPI</name>
<dbReference type="GO" id="GO:0005524">
    <property type="term" value="F:ATP binding"/>
    <property type="evidence" value="ECO:0007669"/>
    <property type="project" value="InterPro"/>
</dbReference>